<keyword evidence="3 9" id="KW-0732">Signal</keyword>
<evidence type="ECO:0000259" key="10">
    <source>
        <dbReference type="PROSITE" id="PS50835"/>
    </source>
</evidence>
<dbReference type="InterPro" id="IPR003599">
    <property type="entry name" value="Ig_sub"/>
</dbReference>
<keyword evidence="6" id="KW-1015">Disulfide bond</keyword>
<dbReference type="Pfam" id="PF07686">
    <property type="entry name" value="V-set"/>
    <property type="match status" value="1"/>
</dbReference>
<reference evidence="12" key="1">
    <citation type="submission" date="2025-08" db="UniProtKB">
        <authorList>
            <consortium name="RefSeq"/>
        </authorList>
    </citation>
    <scope>IDENTIFICATION</scope>
</reference>
<dbReference type="PANTHER" id="PTHR19433:SF127">
    <property type="entry name" value="NITR9"/>
    <property type="match status" value="1"/>
</dbReference>
<dbReference type="PROSITE" id="PS50835">
    <property type="entry name" value="IG_LIKE"/>
    <property type="match status" value="1"/>
</dbReference>
<evidence type="ECO:0000313" key="11">
    <source>
        <dbReference type="Proteomes" id="UP000515145"/>
    </source>
</evidence>
<evidence type="ECO:0000256" key="2">
    <source>
        <dbReference type="ARBA" id="ARBA00022475"/>
    </source>
</evidence>
<dbReference type="InterPro" id="IPR036179">
    <property type="entry name" value="Ig-like_dom_sf"/>
</dbReference>
<gene>
    <name evidence="12" type="primary">LOC114451172</name>
</gene>
<organism evidence="11 12">
    <name type="scientific">Parambassis ranga</name>
    <name type="common">Indian glassy fish</name>
    <dbReference type="NCBI Taxonomy" id="210632"/>
    <lineage>
        <taxon>Eukaryota</taxon>
        <taxon>Metazoa</taxon>
        <taxon>Chordata</taxon>
        <taxon>Craniata</taxon>
        <taxon>Vertebrata</taxon>
        <taxon>Euteleostomi</taxon>
        <taxon>Actinopterygii</taxon>
        <taxon>Neopterygii</taxon>
        <taxon>Teleostei</taxon>
        <taxon>Neoteleostei</taxon>
        <taxon>Acanthomorphata</taxon>
        <taxon>Ovalentaria</taxon>
        <taxon>Ambassidae</taxon>
        <taxon>Parambassis</taxon>
    </lineage>
</organism>
<dbReference type="GO" id="GO:0005886">
    <property type="term" value="C:plasma membrane"/>
    <property type="evidence" value="ECO:0007669"/>
    <property type="project" value="UniProtKB-SubCell"/>
</dbReference>
<accession>A0A6P7K7X1</accession>
<dbReference type="InParanoid" id="A0A6P7K7X1"/>
<evidence type="ECO:0000256" key="8">
    <source>
        <dbReference type="SAM" id="Phobius"/>
    </source>
</evidence>
<evidence type="ECO:0000256" key="4">
    <source>
        <dbReference type="ARBA" id="ARBA00022859"/>
    </source>
</evidence>
<keyword evidence="7" id="KW-0325">Glycoprotein</keyword>
<comment type="subcellular location">
    <subcellularLocation>
        <location evidence="1">Cell membrane</location>
    </subcellularLocation>
</comment>
<dbReference type="Proteomes" id="UP000515145">
    <property type="component" value="Chromosome 18"/>
</dbReference>
<keyword evidence="11" id="KW-1185">Reference proteome</keyword>
<dbReference type="AlphaFoldDB" id="A0A6P7K7X1"/>
<evidence type="ECO:0000256" key="6">
    <source>
        <dbReference type="ARBA" id="ARBA00023157"/>
    </source>
</evidence>
<dbReference type="GO" id="GO:0009617">
    <property type="term" value="P:response to bacterium"/>
    <property type="evidence" value="ECO:0007669"/>
    <property type="project" value="TreeGrafter"/>
</dbReference>
<keyword evidence="8" id="KW-0812">Transmembrane</keyword>
<feature type="signal peptide" evidence="9">
    <location>
        <begin position="1"/>
        <end position="22"/>
    </location>
</feature>
<feature type="transmembrane region" description="Helical" evidence="8">
    <location>
        <begin position="258"/>
        <end position="282"/>
    </location>
</feature>
<feature type="chain" id="PRO_5027878518" evidence="9">
    <location>
        <begin position="23"/>
        <end position="343"/>
    </location>
</feature>
<keyword evidence="2" id="KW-1003">Cell membrane</keyword>
<dbReference type="RefSeq" id="XP_028285548.1">
    <property type="nucleotide sequence ID" value="XM_028429747.1"/>
</dbReference>
<dbReference type="SUPFAM" id="SSF48726">
    <property type="entry name" value="Immunoglobulin"/>
    <property type="match status" value="2"/>
</dbReference>
<dbReference type="SMART" id="SM00406">
    <property type="entry name" value="IGv"/>
    <property type="match status" value="1"/>
</dbReference>
<evidence type="ECO:0000256" key="1">
    <source>
        <dbReference type="ARBA" id="ARBA00004236"/>
    </source>
</evidence>
<protein>
    <submittedName>
        <fullName evidence="12">Uncharacterized protein LOC114451172</fullName>
    </submittedName>
</protein>
<dbReference type="CDD" id="cd00099">
    <property type="entry name" value="IgV"/>
    <property type="match status" value="1"/>
</dbReference>
<keyword evidence="8" id="KW-1133">Transmembrane helix</keyword>
<dbReference type="GeneID" id="114451172"/>
<feature type="domain" description="Ig-like" evidence="10">
    <location>
        <begin position="42"/>
        <end position="135"/>
    </location>
</feature>
<evidence type="ECO:0000256" key="5">
    <source>
        <dbReference type="ARBA" id="ARBA00023136"/>
    </source>
</evidence>
<evidence type="ECO:0000256" key="3">
    <source>
        <dbReference type="ARBA" id="ARBA00022729"/>
    </source>
</evidence>
<sequence length="343" mass="38358">MTPTIFALFLTCLFEANMVSTAQRTTMKTMKQLSRFQSHDIGESTTLPCYCDNDAVMFFWYKQMVGKRPVLLSTFYRHNNNGSFQDDFKNPRFSLESGNQENLRIADLRVSDSATYYCISSNLYDFKFCEGITISVKGSGSIKLVHQPASESLQAGDSVTLNCTVHSGSCDGEHSVYWFRHSVTSHPGLIYTHGGRNDQCERKPKTQTNNCLYNLPPKNVNLSNYDAYCAVASCGHILFGGEKELNDDEVRDGVKSLVLVYFLSGALAFTTILIVVLAFLVFKLNKRSGQDSTGTFPTESTPNTVVCQNGENLHYATVLDLKANRSRRKTTSQTECVYSSVRQ</sequence>
<dbReference type="InterPro" id="IPR052051">
    <property type="entry name" value="TCR_complex_component"/>
</dbReference>
<dbReference type="GO" id="GO:0002376">
    <property type="term" value="P:immune system process"/>
    <property type="evidence" value="ECO:0007669"/>
    <property type="project" value="UniProtKB-KW"/>
</dbReference>
<proteinExistence type="predicted"/>
<dbReference type="InterPro" id="IPR013783">
    <property type="entry name" value="Ig-like_fold"/>
</dbReference>
<evidence type="ECO:0000256" key="7">
    <source>
        <dbReference type="ARBA" id="ARBA00023180"/>
    </source>
</evidence>
<evidence type="ECO:0000313" key="12">
    <source>
        <dbReference type="RefSeq" id="XP_028285548.1"/>
    </source>
</evidence>
<name>A0A6P7K7X1_9TELE</name>
<dbReference type="OrthoDB" id="6370831at2759"/>
<dbReference type="InterPro" id="IPR007110">
    <property type="entry name" value="Ig-like_dom"/>
</dbReference>
<keyword evidence="4" id="KW-0391">Immunity</keyword>
<dbReference type="FunCoup" id="A0A6P7K7X1">
    <property type="interactions" value="93"/>
</dbReference>
<keyword evidence="5 8" id="KW-0472">Membrane</keyword>
<dbReference type="SMART" id="SM00409">
    <property type="entry name" value="IG"/>
    <property type="match status" value="2"/>
</dbReference>
<evidence type="ECO:0000256" key="9">
    <source>
        <dbReference type="SAM" id="SignalP"/>
    </source>
</evidence>
<dbReference type="InterPro" id="IPR013106">
    <property type="entry name" value="Ig_V-set"/>
</dbReference>
<dbReference type="PANTHER" id="PTHR19433">
    <property type="entry name" value="T-CELL RECEPTOR ALPHA CHAIN V REGION-RELATED"/>
    <property type="match status" value="1"/>
</dbReference>
<dbReference type="Gene3D" id="2.60.40.10">
    <property type="entry name" value="Immunoglobulins"/>
    <property type="match status" value="2"/>
</dbReference>